<reference evidence="1" key="2">
    <citation type="journal article" date="2015" name="Fish Shellfish Immunol.">
        <title>Early steps in the European eel (Anguilla anguilla)-Vibrio vulnificus interaction in the gills: Role of the RtxA13 toxin.</title>
        <authorList>
            <person name="Callol A."/>
            <person name="Pajuelo D."/>
            <person name="Ebbesson L."/>
            <person name="Teles M."/>
            <person name="MacKenzie S."/>
            <person name="Amaro C."/>
        </authorList>
    </citation>
    <scope>NUCLEOTIDE SEQUENCE</scope>
</reference>
<dbReference type="EMBL" id="GBXM01002360">
    <property type="protein sequence ID" value="JAI06218.1"/>
    <property type="molecule type" value="Transcribed_RNA"/>
</dbReference>
<proteinExistence type="predicted"/>
<protein>
    <submittedName>
        <fullName evidence="1">Uncharacterized protein</fullName>
    </submittedName>
</protein>
<reference evidence="1" key="1">
    <citation type="submission" date="2014-11" db="EMBL/GenBank/DDBJ databases">
        <authorList>
            <person name="Amaro Gonzalez C."/>
        </authorList>
    </citation>
    <scope>NUCLEOTIDE SEQUENCE</scope>
</reference>
<name>A0A0E9XTZ5_ANGAN</name>
<evidence type="ECO:0000313" key="1">
    <source>
        <dbReference type="EMBL" id="JAI06218.1"/>
    </source>
</evidence>
<sequence length="109" mass="12428">MRDSLPRLSVRRTCLNCLYRTLLTGSDGFTFPASTVDSILPRVTMPKISPDSSTTGAWSKAFSFRIRMVFWQVTVGSTVRGADRFRPCTFWFHHQGLETMMSSSLRKPF</sequence>
<accession>A0A0E9XTZ5</accession>
<organism evidence="1">
    <name type="scientific">Anguilla anguilla</name>
    <name type="common">European freshwater eel</name>
    <name type="synonym">Muraena anguilla</name>
    <dbReference type="NCBI Taxonomy" id="7936"/>
    <lineage>
        <taxon>Eukaryota</taxon>
        <taxon>Metazoa</taxon>
        <taxon>Chordata</taxon>
        <taxon>Craniata</taxon>
        <taxon>Vertebrata</taxon>
        <taxon>Euteleostomi</taxon>
        <taxon>Actinopterygii</taxon>
        <taxon>Neopterygii</taxon>
        <taxon>Teleostei</taxon>
        <taxon>Anguilliformes</taxon>
        <taxon>Anguillidae</taxon>
        <taxon>Anguilla</taxon>
    </lineage>
</organism>
<dbReference type="AlphaFoldDB" id="A0A0E9XTZ5"/>